<proteinExistence type="predicted"/>
<evidence type="ECO:0000256" key="1">
    <source>
        <dbReference type="SAM" id="Phobius"/>
    </source>
</evidence>
<dbReference type="Proteomes" id="UP000198893">
    <property type="component" value="Unassembled WGS sequence"/>
</dbReference>
<feature type="transmembrane region" description="Helical" evidence="1">
    <location>
        <begin position="42"/>
        <end position="63"/>
    </location>
</feature>
<feature type="transmembrane region" description="Helical" evidence="1">
    <location>
        <begin position="155"/>
        <end position="175"/>
    </location>
</feature>
<dbReference type="EMBL" id="FODS01000001">
    <property type="protein sequence ID" value="SEO05262.1"/>
    <property type="molecule type" value="Genomic_DNA"/>
</dbReference>
<feature type="domain" description="EamA" evidence="2">
    <location>
        <begin position="16"/>
        <end position="143"/>
    </location>
</feature>
<keyword evidence="1" id="KW-0472">Membrane</keyword>
<dbReference type="AlphaFoldDB" id="A0A1H8LJ72"/>
<organism evidence="3 4">
    <name type="scientific">Salinihabitans flavidus</name>
    <dbReference type="NCBI Taxonomy" id="569882"/>
    <lineage>
        <taxon>Bacteria</taxon>
        <taxon>Pseudomonadati</taxon>
        <taxon>Pseudomonadota</taxon>
        <taxon>Alphaproteobacteria</taxon>
        <taxon>Rhodobacterales</taxon>
        <taxon>Roseobacteraceae</taxon>
        <taxon>Salinihabitans</taxon>
    </lineage>
</organism>
<accession>A0A1H8LJ72</accession>
<protein>
    <submittedName>
        <fullName evidence="3">EamA domain-containing membrane protein RarD</fullName>
    </submittedName>
</protein>
<evidence type="ECO:0000313" key="3">
    <source>
        <dbReference type="EMBL" id="SEO05262.1"/>
    </source>
</evidence>
<sequence>MNRLQSVVRRPMSASIGLVMGGALWGLIWLPLRALGAFGLDGAWPGIMIYGATALLLLPLAWVRRHSILKHWQGLALCGFFAGMAFSLYTTSLMFTEVVRAILLFYLTPVWATAMGIALLGERMTLERALALVLGLVGLLVVLGTGGGIPWPRNIGDWMALMSGLAWAYGSLQLYKLGSTVPVPEQVVAFIFGSLTVTLLTLVVGGAAMGQPVSFGQFLEATPWSLLIAVYVIPMLFLTIWPATLLSPGRVGILLMSEVLIGVVSAALWSGEPFGWREGIGSLLIVGAGFVEVMGHRTPKPI</sequence>
<feature type="transmembrane region" description="Helical" evidence="1">
    <location>
        <begin position="221"/>
        <end position="241"/>
    </location>
</feature>
<evidence type="ECO:0000259" key="2">
    <source>
        <dbReference type="Pfam" id="PF00892"/>
    </source>
</evidence>
<feature type="transmembrane region" description="Helical" evidence="1">
    <location>
        <begin position="75"/>
        <end position="95"/>
    </location>
</feature>
<keyword evidence="1" id="KW-0812">Transmembrane</keyword>
<evidence type="ECO:0000313" key="4">
    <source>
        <dbReference type="Proteomes" id="UP000198893"/>
    </source>
</evidence>
<dbReference type="Pfam" id="PF00892">
    <property type="entry name" value="EamA"/>
    <property type="match status" value="1"/>
</dbReference>
<feature type="transmembrane region" description="Helical" evidence="1">
    <location>
        <begin position="276"/>
        <end position="295"/>
    </location>
</feature>
<dbReference type="PANTHER" id="PTHR22911">
    <property type="entry name" value="ACYL-MALONYL CONDENSING ENZYME-RELATED"/>
    <property type="match status" value="1"/>
</dbReference>
<dbReference type="OrthoDB" id="7340103at2"/>
<feature type="transmembrane region" description="Helical" evidence="1">
    <location>
        <begin position="101"/>
        <end position="120"/>
    </location>
</feature>
<dbReference type="InterPro" id="IPR037185">
    <property type="entry name" value="EmrE-like"/>
</dbReference>
<feature type="transmembrane region" description="Helical" evidence="1">
    <location>
        <begin position="129"/>
        <end position="149"/>
    </location>
</feature>
<reference evidence="3 4" key="1">
    <citation type="submission" date="2016-10" db="EMBL/GenBank/DDBJ databases">
        <authorList>
            <person name="de Groot N.N."/>
        </authorList>
    </citation>
    <scope>NUCLEOTIDE SEQUENCE [LARGE SCALE GENOMIC DNA]</scope>
    <source>
        <strain evidence="3 4">DSM 27842</strain>
    </source>
</reference>
<gene>
    <name evidence="3" type="ORF">SAMN04490248_101170</name>
</gene>
<dbReference type="STRING" id="569882.SAMN04490248_101170"/>
<dbReference type="GO" id="GO:0016020">
    <property type="term" value="C:membrane"/>
    <property type="evidence" value="ECO:0007669"/>
    <property type="project" value="InterPro"/>
</dbReference>
<dbReference type="SUPFAM" id="SSF103481">
    <property type="entry name" value="Multidrug resistance efflux transporter EmrE"/>
    <property type="match status" value="1"/>
</dbReference>
<feature type="transmembrane region" description="Helical" evidence="1">
    <location>
        <begin position="253"/>
        <end position="270"/>
    </location>
</feature>
<keyword evidence="1" id="KW-1133">Transmembrane helix</keyword>
<dbReference type="RefSeq" id="WP_093114739.1">
    <property type="nucleotide sequence ID" value="NZ_FODS01000001.1"/>
</dbReference>
<feature type="transmembrane region" description="Helical" evidence="1">
    <location>
        <begin position="187"/>
        <end position="209"/>
    </location>
</feature>
<keyword evidence="4" id="KW-1185">Reference proteome</keyword>
<name>A0A1H8LJ72_9RHOB</name>
<feature type="transmembrane region" description="Helical" evidence="1">
    <location>
        <begin position="12"/>
        <end position="30"/>
    </location>
</feature>
<dbReference type="InterPro" id="IPR000620">
    <property type="entry name" value="EamA_dom"/>
</dbReference>